<name>A0AAV5HM75_9ROSI</name>
<dbReference type="Proteomes" id="UP001054252">
    <property type="component" value="Unassembled WGS sequence"/>
</dbReference>
<organism evidence="1 2">
    <name type="scientific">Rubroshorea leprosula</name>
    <dbReference type="NCBI Taxonomy" id="152421"/>
    <lineage>
        <taxon>Eukaryota</taxon>
        <taxon>Viridiplantae</taxon>
        <taxon>Streptophyta</taxon>
        <taxon>Embryophyta</taxon>
        <taxon>Tracheophyta</taxon>
        <taxon>Spermatophyta</taxon>
        <taxon>Magnoliopsida</taxon>
        <taxon>eudicotyledons</taxon>
        <taxon>Gunneridae</taxon>
        <taxon>Pentapetalae</taxon>
        <taxon>rosids</taxon>
        <taxon>malvids</taxon>
        <taxon>Malvales</taxon>
        <taxon>Dipterocarpaceae</taxon>
        <taxon>Rubroshorea</taxon>
    </lineage>
</organism>
<gene>
    <name evidence="1" type="ORF">SLEP1_g1478</name>
</gene>
<evidence type="ECO:0000313" key="1">
    <source>
        <dbReference type="EMBL" id="GKU87019.1"/>
    </source>
</evidence>
<sequence length="37" mass="4103">MLLMPYELISVTESMSTTLRSPSLSKIKESGNQCTIL</sequence>
<accession>A0AAV5HM75</accession>
<reference evidence="1 2" key="1">
    <citation type="journal article" date="2021" name="Commun. Biol.">
        <title>The genome of Shorea leprosula (Dipterocarpaceae) highlights the ecological relevance of drought in aseasonal tropical rainforests.</title>
        <authorList>
            <person name="Ng K.K.S."/>
            <person name="Kobayashi M.J."/>
            <person name="Fawcett J.A."/>
            <person name="Hatakeyama M."/>
            <person name="Paape T."/>
            <person name="Ng C.H."/>
            <person name="Ang C.C."/>
            <person name="Tnah L.H."/>
            <person name="Lee C.T."/>
            <person name="Nishiyama T."/>
            <person name="Sese J."/>
            <person name="O'Brien M.J."/>
            <person name="Copetti D."/>
            <person name="Mohd Noor M.I."/>
            <person name="Ong R.C."/>
            <person name="Putra M."/>
            <person name="Sireger I.Z."/>
            <person name="Indrioko S."/>
            <person name="Kosugi Y."/>
            <person name="Izuno A."/>
            <person name="Isagi Y."/>
            <person name="Lee S.L."/>
            <person name="Shimizu K.K."/>
        </authorList>
    </citation>
    <scope>NUCLEOTIDE SEQUENCE [LARGE SCALE GENOMIC DNA]</scope>
    <source>
        <strain evidence="1">214</strain>
    </source>
</reference>
<evidence type="ECO:0000313" key="2">
    <source>
        <dbReference type="Proteomes" id="UP001054252"/>
    </source>
</evidence>
<proteinExistence type="predicted"/>
<comment type="caution">
    <text evidence="1">The sequence shown here is derived from an EMBL/GenBank/DDBJ whole genome shotgun (WGS) entry which is preliminary data.</text>
</comment>
<protein>
    <submittedName>
        <fullName evidence="1">Uncharacterized protein</fullName>
    </submittedName>
</protein>
<dbReference type="AlphaFoldDB" id="A0AAV5HM75"/>
<keyword evidence="2" id="KW-1185">Reference proteome</keyword>
<dbReference type="EMBL" id="BPVZ01000001">
    <property type="protein sequence ID" value="GKU87019.1"/>
    <property type="molecule type" value="Genomic_DNA"/>
</dbReference>